<sequence>MPSPSSLRDATSPKGRGFGKEDELYAMPRALPSGELSSAARLRGPSGRAA</sequence>
<evidence type="ECO:0000313" key="2">
    <source>
        <dbReference type="EMBL" id="EEU96233.1"/>
    </source>
</evidence>
<reference evidence="2" key="1">
    <citation type="submission" date="2009-08" db="EMBL/GenBank/DDBJ databases">
        <authorList>
            <person name="Weinstock G."/>
            <person name="Sodergren E."/>
            <person name="Clifton S."/>
            <person name="Fulton L."/>
            <person name="Fulton B."/>
            <person name="Courtney L."/>
            <person name="Fronick C."/>
            <person name="Harrison M."/>
            <person name="Strong C."/>
            <person name="Farmer C."/>
            <person name="Delahaunty K."/>
            <person name="Markovic C."/>
            <person name="Hall O."/>
            <person name="Minx P."/>
            <person name="Tomlinson C."/>
            <person name="Mitreva M."/>
            <person name="Nelson J."/>
            <person name="Hou S."/>
            <person name="Wollam A."/>
            <person name="Pepin K.H."/>
            <person name="Johnson M."/>
            <person name="Bhonagiri V."/>
            <person name="Nash W.E."/>
            <person name="Warren W."/>
            <person name="Chinwalla A."/>
            <person name="Mardis E.R."/>
            <person name="Wilson R.K."/>
        </authorList>
    </citation>
    <scope>NUCLEOTIDE SEQUENCE [LARGE SCALE GENOMIC DNA]</scope>
    <source>
        <strain evidence="2">A2-165</strain>
    </source>
</reference>
<evidence type="ECO:0000256" key="1">
    <source>
        <dbReference type="SAM" id="MobiDB-lite"/>
    </source>
</evidence>
<dbReference type="HOGENOM" id="CLU_3118031_0_0_9"/>
<gene>
    <name evidence="2" type="ORF">FAEPRAA2165_02146</name>
</gene>
<accession>C7H764</accession>
<keyword evidence="3" id="KW-1185">Reference proteome</keyword>
<comment type="caution">
    <text evidence="2">The sequence shown here is derived from an EMBL/GenBank/DDBJ whole genome shotgun (WGS) entry which is preliminary data.</text>
</comment>
<dbReference type="EMBL" id="ACOP02000055">
    <property type="protein sequence ID" value="EEU96233.1"/>
    <property type="molecule type" value="Genomic_DNA"/>
</dbReference>
<proteinExistence type="predicted"/>
<feature type="region of interest" description="Disordered" evidence="1">
    <location>
        <begin position="1"/>
        <end position="50"/>
    </location>
</feature>
<dbReference type="Proteomes" id="UP000004619">
    <property type="component" value="Unassembled WGS sequence"/>
</dbReference>
<dbReference type="STRING" id="411483.FAEPRAA2165_02146"/>
<evidence type="ECO:0000313" key="3">
    <source>
        <dbReference type="Proteomes" id="UP000004619"/>
    </source>
</evidence>
<name>C7H764_FAED2</name>
<dbReference type="AlphaFoldDB" id="C7H764"/>
<organism evidence="2 3">
    <name type="scientific">Faecalibacterium duncaniae (strain DSM 17677 / JCM 31915 / A2-165)</name>
    <name type="common">Faecalibacterium prausnitzii</name>
    <dbReference type="NCBI Taxonomy" id="411483"/>
    <lineage>
        <taxon>Bacteria</taxon>
        <taxon>Bacillati</taxon>
        <taxon>Bacillota</taxon>
        <taxon>Clostridia</taxon>
        <taxon>Eubacteriales</taxon>
        <taxon>Oscillospiraceae</taxon>
        <taxon>Faecalibacterium</taxon>
    </lineage>
</organism>
<protein>
    <submittedName>
        <fullName evidence="2">Uncharacterized protein</fullName>
    </submittedName>
</protein>